<dbReference type="NCBIfam" id="TIGR01134">
    <property type="entry name" value="purF"/>
    <property type="match status" value="1"/>
</dbReference>
<feature type="binding site" evidence="7 10">
    <location>
        <position position="360"/>
    </location>
    <ligand>
        <name>Mg(2+)</name>
        <dbReference type="ChEBI" id="CHEBI:18420"/>
    </ligand>
</feature>
<accession>A0AAJ1EY05</accession>
<feature type="active site" description="Nucleophile" evidence="7 9">
    <location>
        <position position="13"/>
    </location>
</feature>
<evidence type="ECO:0000256" key="6">
    <source>
        <dbReference type="ARBA" id="ARBA00022962"/>
    </source>
</evidence>
<dbReference type="GO" id="GO:0009113">
    <property type="term" value="P:purine nucleobase biosynthetic process"/>
    <property type="evidence" value="ECO:0007669"/>
    <property type="project" value="UniProtKB-UniRule"/>
</dbReference>
<evidence type="ECO:0000256" key="7">
    <source>
        <dbReference type="HAMAP-Rule" id="MF_01931"/>
    </source>
</evidence>
<comment type="caution">
    <text evidence="7">Lacks conserved residue(s) required for the propagation of feature annotation.</text>
</comment>
<dbReference type="GO" id="GO:0006189">
    <property type="term" value="P:'de novo' IMP biosynthetic process"/>
    <property type="evidence" value="ECO:0007669"/>
    <property type="project" value="UniProtKB-UniRule"/>
</dbReference>
<dbReference type="CDD" id="cd00715">
    <property type="entry name" value="GPATase_N"/>
    <property type="match status" value="1"/>
</dbReference>
<evidence type="ECO:0000313" key="12">
    <source>
        <dbReference type="EMBL" id="MCG4617736.1"/>
    </source>
</evidence>
<dbReference type="Pfam" id="PF00156">
    <property type="entry name" value="Pribosyltran"/>
    <property type="match status" value="1"/>
</dbReference>
<evidence type="ECO:0000256" key="4">
    <source>
        <dbReference type="ARBA" id="ARBA00022679"/>
    </source>
</evidence>
<keyword evidence="7 10" id="KW-0479">Metal-binding</keyword>
<sequence length="483" mass="52533">MTAQIVNNLGEECGVFGVYGSPDASSLIYYGLHALQHRGQEGAGIAVSDGETIRVKKAKGLVSEVFDDPIRLAKLSGSCGIGHVRYSTSGNNWSCNLQPFVFHMHNGNIALAHNGNLVNSPDLKVELERQGSLFNSNSDSEVLMHLIMREQGSFYERLCAALQRLRGGFSYLIMNDDTMYGIVDPHCLRPLVIGKMKTRGGWVISSESCALDLIGAEFYRDLRGGEIAIIDEDGLKIERYCPPADTCVAAMEYIYFARPDSNILGKNVHAVRKQCGMTLAHEQPTPGADIVIGVPNSSLSAASGYAEAAHLPYEMGLVKNQYVTRTFIQPKQSLREKGVLMKLSAVKGIVEGKSVVMVDDSIVRGTTSRRIVKLLKDAGAREVHVRIASPEFIFPSFYGIDVSNSAELISAHMNVEELRDHLGADSLGYLSIPGLVASVGLNLPGKYGGLCMDSFAGHYPAGLGSYEQEYLETQTEIQKNFSA</sequence>
<evidence type="ECO:0000256" key="8">
    <source>
        <dbReference type="PIRNR" id="PIRNR000485"/>
    </source>
</evidence>
<evidence type="ECO:0000256" key="10">
    <source>
        <dbReference type="PIRSR" id="PIRSR000485-2"/>
    </source>
</evidence>
<dbReference type="InterPro" id="IPR005854">
    <property type="entry name" value="PurF"/>
</dbReference>
<gene>
    <name evidence="7 12" type="primary">purF</name>
    <name evidence="12" type="ORF">L0M99_04400</name>
</gene>
<organism evidence="12 13">
    <name type="scientific">Varibaculum cambriense</name>
    <dbReference type="NCBI Taxonomy" id="184870"/>
    <lineage>
        <taxon>Bacteria</taxon>
        <taxon>Bacillati</taxon>
        <taxon>Actinomycetota</taxon>
        <taxon>Actinomycetes</taxon>
        <taxon>Actinomycetales</taxon>
        <taxon>Actinomycetaceae</taxon>
        <taxon>Varibaculum</taxon>
    </lineage>
</organism>
<keyword evidence="7 10" id="KW-0460">Magnesium</keyword>
<evidence type="ECO:0000256" key="3">
    <source>
        <dbReference type="ARBA" id="ARBA00022676"/>
    </source>
</evidence>
<keyword evidence="6 7" id="KW-0315">Glutamine amidotransferase</keyword>
<feature type="binding site" evidence="7 10">
    <location>
        <position position="297"/>
    </location>
    <ligand>
        <name>Mg(2+)</name>
        <dbReference type="ChEBI" id="CHEBI:18420"/>
    </ligand>
</feature>
<comment type="function">
    <text evidence="7">Catalyzes the formation of phosphoribosylamine from phosphoribosylpyrophosphate (PRPP) and glutamine.</text>
</comment>
<dbReference type="GO" id="GO:0000287">
    <property type="term" value="F:magnesium ion binding"/>
    <property type="evidence" value="ECO:0007669"/>
    <property type="project" value="UniProtKB-UniRule"/>
</dbReference>
<evidence type="ECO:0000256" key="2">
    <source>
        <dbReference type="ARBA" id="ARBA00010138"/>
    </source>
</evidence>
<evidence type="ECO:0000313" key="13">
    <source>
        <dbReference type="Proteomes" id="UP001200537"/>
    </source>
</evidence>
<keyword evidence="5 7" id="KW-0658">Purine biosynthesis</keyword>
<dbReference type="PIRSF" id="PIRSF000485">
    <property type="entry name" value="Amd_phspho_trans"/>
    <property type="match status" value="1"/>
</dbReference>
<dbReference type="InterPro" id="IPR035584">
    <property type="entry name" value="PurF_N"/>
</dbReference>
<dbReference type="EC" id="2.4.2.14" evidence="7"/>
<dbReference type="PANTHER" id="PTHR11907">
    <property type="entry name" value="AMIDOPHOSPHORIBOSYLTRANSFERASE"/>
    <property type="match status" value="1"/>
</dbReference>
<dbReference type="HAMAP" id="MF_01931">
    <property type="entry name" value="PurF"/>
    <property type="match status" value="1"/>
</dbReference>
<dbReference type="InterPro" id="IPR017932">
    <property type="entry name" value="GATase_2_dom"/>
</dbReference>
<dbReference type="SUPFAM" id="SSF56235">
    <property type="entry name" value="N-terminal nucleophile aminohydrolases (Ntn hydrolases)"/>
    <property type="match status" value="1"/>
</dbReference>
<dbReference type="AlphaFoldDB" id="A0AAJ1EY05"/>
<feature type="binding site" evidence="7 10">
    <location>
        <position position="359"/>
    </location>
    <ligand>
        <name>Mg(2+)</name>
        <dbReference type="ChEBI" id="CHEBI:18420"/>
    </ligand>
</feature>
<dbReference type="Gene3D" id="3.60.20.10">
    <property type="entry name" value="Glutamine Phosphoribosylpyrophosphate, subunit 1, domain 1"/>
    <property type="match status" value="1"/>
</dbReference>
<dbReference type="InterPro" id="IPR029055">
    <property type="entry name" value="Ntn_hydrolases_N"/>
</dbReference>
<dbReference type="SUPFAM" id="SSF53271">
    <property type="entry name" value="PRTase-like"/>
    <property type="match status" value="1"/>
</dbReference>
<protein>
    <recommendedName>
        <fullName evidence="7">Amidophosphoribosyltransferase</fullName>
        <shortName evidence="7">ATase</shortName>
        <ecNumber evidence="7">2.4.2.14</ecNumber>
    </recommendedName>
    <alternativeName>
        <fullName evidence="7">Glutamine phosphoribosylpyrophosphate amidotransferase</fullName>
        <shortName evidence="7">GPATase</shortName>
    </alternativeName>
</protein>
<keyword evidence="3 7" id="KW-0328">Glycosyltransferase</keyword>
<dbReference type="Proteomes" id="UP001200537">
    <property type="component" value="Unassembled WGS sequence"/>
</dbReference>
<dbReference type="EMBL" id="JAKNHJ010000006">
    <property type="protein sequence ID" value="MCG4617736.1"/>
    <property type="molecule type" value="Genomic_DNA"/>
</dbReference>
<dbReference type="Gene3D" id="3.40.50.2020">
    <property type="match status" value="1"/>
</dbReference>
<comment type="caution">
    <text evidence="12">The sequence shown here is derived from an EMBL/GenBank/DDBJ whole genome shotgun (WGS) entry which is preliminary data.</text>
</comment>
<evidence type="ECO:0000256" key="5">
    <source>
        <dbReference type="ARBA" id="ARBA00022755"/>
    </source>
</evidence>
<feature type="domain" description="Glutamine amidotransferase type-2" evidence="11">
    <location>
        <begin position="13"/>
        <end position="233"/>
    </location>
</feature>
<dbReference type="Pfam" id="PF13522">
    <property type="entry name" value="GATase_6"/>
    <property type="match status" value="1"/>
</dbReference>
<evidence type="ECO:0000256" key="1">
    <source>
        <dbReference type="ARBA" id="ARBA00005209"/>
    </source>
</evidence>
<evidence type="ECO:0000259" key="11">
    <source>
        <dbReference type="PROSITE" id="PS51278"/>
    </source>
</evidence>
<reference evidence="12" key="1">
    <citation type="submission" date="2022-01" db="EMBL/GenBank/DDBJ databases">
        <title>Collection of gut derived symbiotic bacterial strains cultured from healthy donors.</title>
        <authorList>
            <person name="Lin H."/>
            <person name="Kohout C."/>
            <person name="Waligurski E."/>
            <person name="Pamer E.G."/>
        </authorList>
    </citation>
    <scope>NUCLEOTIDE SEQUENCE</scope>
    <source>
        <strain evidence="12">DFI.7.46</strain>
    </source>
</reference>
<proteinExistence type="inferred from homology"/>
<dbReference type="RefSeq" id="WP_024058780.1">
    <property type="nucleotide sequence ID" value="NZ_CALUBP010000001.1"/>
</dbReference>
<comment type="cofactor">
    <cofactor evidence="7 10">
        <name>Mg(2+)</name>
        <dbReference type="ChEBI" id="CHEBI:18420"/>
    </cofactor>
    <text evidence="7 10">Binds 1 Mg(2+) ion per subunit.</text>
</comment>
<dbReference type="InterPro" id="IPR000836">
    <property type="entry name" value="PRTase_dom"/>
</dbReference>
<comment type="catalytic activity">
    <reaction evidence="7 8">
        <text>5-phospho-beta-D-ribosylamine + L-glutamate + diphosphate = 5-phospho-alpha-D-ribose 1-diphosphate + L-glutamine + H2O</text>
        <dbReference type="Rhea" id="RHEA:14905"/>
        <dbReference type="ChEBI" id="CHEBI:15377"/>
        <dbReference type="ChEBI" id="CHEBI:29985"/>
        <dbReference type="ChEBI" id="CHEBI:33019"/>
        <dbReference type="ChEBI" id="CHEBI:58017"/>
        <dbReference type="ChEBI" id="CHEBI:58359"/>
        <dbReference type="ChEBI" id="CHEBI:58681"/>
        <dbReference type="EC" id="2.4.2.14"/>
    </reaction>
</comment>
<comment type="pathway">
    <text evidence="1 7 8">Purine metabolism; IMP biosynthesis via de novo pathway; N(1)-(5-phospho-D-ribosyl)glycinamide from 5-phospho-alpha-D-ribose 1-diphosphate: step 1/2.</text>
</comment>
<dbReference type="CDD" id="cd06223">
    <property type="entry name" value="PRTases_typeI"/>
    <property type="match status" value="1"/>
</dbReference>
<dbReference type="GO" id="GO:0004044">
    <property type="term" value="F:amidophosphoribosyltransferase activity"/>
    <property type="evidence" value="ECO:0007669"/>
    <property type="project" value="UniProtKB-UniRule"/>
</dbReference>
<evidence type="ECO:0000256" key="9">
    <source>
        <dbReference type="PIRSR" id="PIRSR000485-1"/>
    </source>
</evidence>
<dbReference type="PROSITE" id="PS51278">
    <property type="entry name" value="GATASE_TYPE_2"/>
    <property type="match status" value="1"/>
</dbReference>
<comment type="similarity">
    <text evidence="2 7 8">In the C-terminal section; belongs to the purine/pyrimidine phosphoribosyltransferase family.</text>
</comment>
<name>A0AAJ1EY05_9ACTO</name>
<keyword evidence="4 7" id="KW-0808">Transferase</keyword>
<dbReference type="InterPro" id="IPR029057">
    <property type="entry name" value="PRTase-like"/>
</dbReference>